<dbReference type="AlphaFoldDB" id="F2US19"/>
<dbReference type="RefSeq" id="XP_004987988.1">
    <property type="nucleotide sequence ID" value="XM_004987931.1"/>
</dbReference>
<evidence type="ECO:0000256" key="1">
    <source>
        <dbReference type="SAM" id="MobiDB-lite"/>
    </source>
</evidence>
<feature type="compositionally biased region" description="Low complexity" evidence="1">
    <location>
        <begin position="136"/>
        <end position="145"/>
    </location>
</feature>
<dbReference type="GO" id="GO:0005737">
    <property type="term" value="C:cytoplasm"/>
    <property type="evidence" value="ECO:0007669"/>
    <property type="project" value="TreeGrafter"/>
</dbReference>
<evidence type="ECO:0000313" key="2">
    <source>
        <dbReference type="EMBL" id="EGD80424.1"/>
    </source>
</evidence>
<dbReference type="Proteomes" id="UP000007799">
    <property type="component" value="Unassembled WGS sequence"/>
</dbReference>
<dbReference type="GeneID" id="16068515"/>
<keyword evidence="3" id="KW-1185">Reference proteome</keyword>
<organism evidence="3">
    <name type="scientific">Salpingoeca rosetta (strain ATCC 50818 / BSB-021)</name>
    <dbReference type="NCBI Taxonomy" id="946362"/>
    <lineage>
        <taxon>Eukaryota</taxon>
        <taxon>Choanoflagellata</taxon>
        <taxon>Craspedida</taxon>
        <taxon>Salpingoecidae</taxon>
        <taxon>Salpingoeca</taxon>
    </lineage>
</organism>
<dbReference type="EMBL" id="GL832993">
    <property type="protein sequence ID" value="EGD80424.1"/>
    <property type="molecule type" value="Genomic_DNA"/>
</dbReference>
<dbReference type="PANTHER" id="PTHR13650">
    <property type="entry name" value="SPATACSIN"/>
    <property type="match status" value="1"/>
</dbReference>
<feature type="region of interest" description="Disordered" evidence="1">
    <location>
        <begin position="124"/>
        <end position="145"/>
    </location>
</feature>
<sequence length="833" mass="90429">MEVVLQGALPTAARDAQRCKVSPSCVWMTTQASATGADDLSIWTTRRESSTDGTGADAGLYSLLATLPSISAHLFLADTEITDPHSFLLSTENTSFAAADAGECLVALGANDTVTILLSVRHTGNNDQDTKEQQSSDETQASSSSFKFEPLHDNSHVMKSTLHLDWLFADTVDAEVEDVQIVPISKQQFLVLSYPHFSIVTINAEEQRCTVEHVRTIDGDLSWTDVHCSRDARPLVCASGSELVLLHASHMVEVVDVSTTAAVAAVINLRTCCTIYRGLEWSSIAVGWQPRRLLVSSASEPVTIVIDIPAYFSSFPQHLRPGAAAPLVRRSHTDGSGCDALPVMSIDDYHNEWIEAVRARVDIDSGFTHGTMRGDETRHWAAAANQHDHDHDHDGHRDGGADVSVGEAQYNASVLDALNATAASFITAASHLPPPPRPHPFAHLLRSQGTAATHVHVRNRRATVIASGVQHTLSITIVDVVTLQSLTTVVLPPSTHVANSNPLLLVGPRGLTTLVLDLSQQQLLDQLTMLGRNDVAQLLCSQNGWSNNCYTSQLETSLKYRQIELVKEVLKTLTKDQLASACEMLVDAVSETWQFRDYLDFPIKLMHLTTRFIARKLEMFAATPRDAILVQLSSFMARLRRILPLAEGAADVSGGGGGGEEDARAGEDEETTPTPGQQAGEQPPTCLLSTQLSADRAVMCLRPHFTRDDLSSIPKTLVDTWEDLADPAAIIAHALKCNRLLHAQVYLAANRLDPALHSIANTQHHALAAAYAAVRRAHTQLAATYLSSAGIEPYGCFAEIVRTTLESDVRERLWQQLVDNAPHETLALVGDTA</sequence>
<dbReference type="InterPro" id="IPR028103">
    <property type="entry name" value="Spatacsin"/>
</dbReference>
<name>F2US19_SALR5</name>
<reference evidence="2" key="1">
    <citation type="submission" date="2009-08" db="EMBL/GenBank/DDBJ databases">
        <title>Annotation of Salpingoeca rosetta.</title>
        <authorList>
            <consortium name="The Broad Institute Genome Sequencing Platform"/>
            <person name="Russ C."/>
            <person name="Cuomo C."/>
            <person name="Burger G."/>
            <person name="Gray M.W."/>
            <person name="Holland P.W.H."/>
            <person name="King N."/>
            <person name="Lang F.B.F."/>
            <person name="Roger A.J."/>
            <person name="Ruiz-Trillo I."/>
            <person name="Young S.K."/>
            <person name="Zeng Q."/>
            <person name="Gargeya S."/>
            <person name="Alvarado L."/>
            <person name="Berlin A."/>
            <person name="Chapman S.B."/>
            <person name="Chen Z."/>
            <person name="Freedman E."/>
            <person name="Gellesch M."/>
            <person name="Goldberg J."/>
            <person name="Griggs A."/>
            <person name="Gujja S."/>
            <person name="Heilman E."/>
            <person name="Heiman D."/>
            <person name="Howarth C."/>
            <person name="Mehta T."/>
            <person name="Neiman D."/>
            <person name="Pearson M."/>
            <person name="Roberts A."/>
            <person name="Saif S."/>
            <person name="Shea T."/>
            <person name="Shenoy N."/>
            <person name="Sisk P."/>
            <person name="Stolte C."/>
            <person name="Sykes S."/>
            <person name="White J."/>
            <person name="Yandava C."/>
            <person name="Haas B."/>
            <person name="Nusbaum C."/>
            <person name="Birren B."/>
        </authorList>
    </citation>
    <scope>NUCLEOTIDE SEQUENCE [LARGE SCALE GENOMIC DNA]</scope>
    <source>
        <strain evidence="2">ATCC 50818</strain>
    </source>
</reference>
<dbReference type="InParanoid" id="F2US19"/>
<protein>
    <submittedName>
        <fullName evidence="2">Uncharacterized protein</fullName>
    </submittedName>
</protein>
<gene>
    <name evidence="2" type="ORF">PTSG_11069</name>
</gene>
<proteinExistence type="predicted"/>
<dbReference type="PANTHER" id="PTHR13650:SF0">
    <property type="entry name" value="SPATACSIN"/>
    <property type="match status" value="1"/>
</dbReference>
<accession>F2US19</accession>
<evidence type="ECO:0000313" key="3">
    <source>
        <dbReference type="Proteomes" id="UP000007799"/>
    </source>
</evidence>
<feature type="region of interest" description="Disordered" evidence="1">
    <location>
        <begin position="650"/>
        <end position="684"/>
    </location>
</feature>
<dbReference type="KEGG" id="sre:PTSG_11069"/>